<dbReference type="InterPro" id="IPR016159">
    <property type="entry name" value="Cullin_repeat-like_dom_sf"/>
</dbReference>
<reference evidence="3 4" key="1">
    <citation type="journal article" date="2020" name="Cell">
        <title>Large-Scale Comparative Analyses of Tick Genomes Elucidate Their Genetic Diversity and Vector Capacities.</title>
        <authorList>
            <consortium name="Tick Genome and Microbiome Consortium (TIGMIC)"/>
            <person name="Jia N."/>
            <person name="Wang J."/>
            <person name="Shi W."/>
            <person name="Du L."/>
            <person name="Sun Y."/>
            <person name="Zhan W."/>
            <person name="Jiang J.F."/>
            <person name="Wang Q."/>
            <person name="Zhang B."/>
            <person name="Ji P."/>
            <person name="Bell-Sakyi L."/>
            <person name="Cui X.M."/>
            <person name="Yuan T.T."/>
            <person name="Jiang B.G."/>
            <person name="Yang W.F."/>
            <person name="Lam T.T."/>
            <person name="Chang Q.C."/>
            <person name="Ding S.J."/>
            <person name="Wang X.J."/>
            <person name="Zhu J.G."/>
            <person name="Ruan X.D."/>
            <person name="Zhao L."/>
            <person name="Wei J.T."/>
            <person name="Ye R.Z."/>
            <person name="Que T.C."/>
            <person name="Du C.H."/>
            <person name="Zhou Y.H."/>
            <person name="Cheng J.X."/>
            <person name="Dai P.F."/>
            <person name="Guo W.B."/>
            <person name="Han X.H."/>
            <person name="Huang E.J."/>
            <person name="Li L.F."/>
            <person name="Wei W."/>
            <person name="Gao Y.C."/>
            <person name="Liu J.Z."/>
            <person name="Shao H.Z."/>
            <person name="Wang X."/>
            <person name="Wang C.C."/>
            <person name="Yang T.C."/>
            <person name="Huo Q.B."/>
            <person name="Li W."/>
            <person name="Chen H.Y."/>
            <person name="Chen S.E."/>
            <person name="Zhou L.G."/>
            <person name="Ni X.B."/>
            <person name="Tian J.H."/>
            <person name="Sheng Y."/>
            <person name="Liu T."/>
            <person name="Pan Y.S."/>
            <person name="Xia L.Y."/>
            <person name="Li J."/>
            <person name="Zhao F."/>
            <person name="Cao W.C."/>
        </authorList>
    </citation>
    <scope>NUCLEOTIDE SEQUENCE [LARGE SCALE GENOMIC DNA]</scope>
    <source>
        <strain evidence="3">HaeL-2018</strain>
    </source>
</reference>
<name>A0A9J6FUD1_HAELO</name>
<organism evidence="3 4">
    <name type="scientific">Haemaphysalis longicornis</name>
    <name type="common">Bush tick</name>
    <dbReference type="NCBI Taxonomy" id="44386"/>
    <lineage>
        <taxon>Eukaryota</taxon>
        <taxon>Metazoa</taxon>
        <taxon>Ecdysozoa</taxon>
        <taxon>Arthropoda</taxon>
        <taxon>Chelicerata</taxon>
        <taxon>Arachnida</taxon>
        <taxon>Acari</taxon>
        <taxon>Parasitiformes</taxon>
        <taxon>Ixodida</taxon>
        <taxon>Ixodoidea</taxon>
        <taxon>Ixodidae</taxon>
        <taxon>Haemaphysalinae</taxon>
        <taxon>Haemaphysalis</taxon>
    </lineage>
</organism>
<dbReference type="VEuPathDB" id="VectorBase:HLOH_051053"/>
<feature type="domain" description="Cullin N-terminal" evidence="2">
    <location>
        <begin position="25"/>
        <end position="194"/>
    </location>
</feature>
<protein>
    <recommendedName>
        <fullName evidence="2">Cullin N-terminal domain-containing protein</fullName>
    </recommendedName>
</protein>
<evidence type="ECO:0000313" key="4">
    <source>
        <dbReference type="Proteomes" id="UP000821853"/>
    </source>
</evidence>
<dbReference type="SUPFAM" id="SSF74788">
    <property type="entry name" value="Cullin repeat-like"/>
    <property type="match status" value="1"/>
</dbReference>
<gene>
    <name evidence="3" type="ORF">HPB48_018140</name>
</gene>
<dbReference type="Proteomes" id="UP000821853">
    <property type="component" value="Chromosome 2"/>
</dbReference>
<dbReference type="InterPro" id="IPR001373">
    <property type="entry name" value="Cullin_N"/>
</dbReference>
<dbReference type="OrthoDB" id="6420974at2759"/>
<accession>A0A9J6FUD1</accession>
<comment type="similarity">
    <text evidence="1">Belongs to the cullin family.</text>
</comment>
<dbReference type="AlphaFoldDB" id="A0A9J6FUD1"/>
<evidence type="ECO:0000256" key="1">
    <source>
        <dbReference type="ARBA" id="ARBA00006019"/>
    </source>
</evidence>
<dbReference type="PANTHER" id="PTHR11932">
    <property type="entry name" value="CULLIN"/>
    <property type="match status" value="1"/>
</dbReference>
<dbReference type="GO" id="GO:0031625">
    <property type="term" value="F:ubiquitin protein ligase binding"/>
    <property type="evidence" value="ECO:0007669"/>
    <property type="project" value="InterPro"/>
</dbReference>
<dbReference type="Gene3D" id="1.20.1310.10">
    <property type="entry name" value="Cullin Repeats"/>
    <property type="match status" value="1"/>
</dbReference>
<proteinExistence type="inferred from homology"/>
<keyword evidence="4" id="KW-1185">Reference proteome</keyword>
<evidence type="ECO:0000313" key="3">
    <source>
        <dbReference type="EMBL" id="KAH9366379.1"/>
    </source>
</evidence>
<sequence>MAAGGEPVAGDINEPPEEAQAEKVWGQLLEGIRKVYSSNRTGMSKGDYMRLYSCVYNYAVNTSWHSIMTKPPTGMHPELSSILELYERIKHFLATYLEGHSGKKVDLMNDNVLRFYVSAWEEYRFSSTVLDGICDFVNRTWTERMQTAGQAQFFRIYDLTLILWNRYIISKFKEQITNSVLRLIEKARTERTLTRD</sequence>
<evidence type="ECO:0000259" key="2">
    <source>
        <dbReference type="Pfam" id="PF00888"/>
    </source>
</evidence>
<dbReference type="GO" id="GO:0006511">
    <property type="term" value="P:ubiquitin-dependent protein catabolic process"/>
    <property type="evidence" value="ECO:0007669"/>
    <property type="project" value="InterPro"/>
</dbReference>
<comment type="caution">
    <text evidence="3">The sequence shown here is derived from an EMBL/GenBank/DDBJ whole genome shotgun (WGS) entry which is preliminary data.</text>
</comment>
<dbReference type="InterPro" id="IPR045093">
    <property type="entry name" value="Cullin"/>
</dbReference>
<dbReference type="Pfam" id="PF00888">
    <property type="entry name" value="Cullin"/>
    <property type="match status" value="1"/>
</dbReference>
<dbReference type="EMBL" id="JABSTR010000004">
    <property type="protein sequence ID" value="KAH9366379.1"/>
    <property type="molecule type" value="Genomic_DNA"/>
</dbReference>